<proteinExistence type="predicted"/>
<evidence type="ECO:0000313" key="2">
    <source>
        <dbReference type="Proteomes" id="UP000269208"/>
    </source>
</evidence>
<sequence length="75" mass="8713">MLTVETVFTDHFINELLRIRVVGEVAAHLHDVMLRLKQEAAGRRARRRLSLGRFLACCYRQQAIRKVEVTLHNDA</sequence>
<protein>
    <submittedName>
        <fullName evidence="1">Uncharacterized protein</fullName>
    </submittedName>
</protein>
<gene>
    <name evidence="1" type="ORF">NCTC6754_03701</name>
</gene>
<dbReference type="AlphaFoldDB" id="A0A447TX21"/>
<evidence type="ECO:0000313" key="1">
    <source>
        <dbReference type="EMBL" id="VEB55211.1"/>
    </source>
</evidence>
<accession>A0A447TX21</accession>
<dbReference type="Proteomes" id="UP000269208">
    <property type="component" value="Chromosome"/>
</dbReference>
<name>A0A447TX21_SALET</name>
<organism evidence="1 2">
    <name type="scientific">Salmonella enterica I</name>
    <dbReference type="NCBI Taxonomy" id="59201"/>
    <lineage>
        <taxon>Bacteria</taxon>
        <taxon>Pseudomonadati</taxon>
        <taxon>Pseudomonadota</taxon>
        <taxon>Gammaproteobacteria</taxon>
        <taxon>Enterobacterales</taxon>
        <taxon>Enterobacteriaceae</taxon>
        <taxon>Salmonella</taxon>
    </lineage>
</organism>
<dbReference type="EMBL" id="LR134190">
    <property type="protein sequence ID" value="VEB55211.1"/>
    <property type="molecule type" value="Genomic_DNA"/>
</dbReference>
<reference evidence="1 2" key="1">
    <citation type="submission" date="2018-12" db="EMBL/GenBank/DDBJ databases">
        <authorList>
            <consortium name="Pathogen Informatics"/>
        </authorList>
    </citation>
    <scope>NUCLEOTIDE SEQUENCE [LARGE SCALE GENOMIC DNA]</scope>
    <source>
        <strain evidence="1 2">NCTC6754</strain>
    </source>
</reference>